<dbReference type="AlphaFoldDB" id="A0A9P1CC84"/>
<evidence type="ECO:0000256" key="7">
    <source>
        <dbReference type="ARBA" id="ARBA00023209"/>
    </source>
</evidence>
<evidence type="ECO:0000256" key="11">
    <source>
        <dbReference type="ARBA" id="ARBA00031473"/>
    </source>
</evidence>
<dbReference type="InterPro" id="IPR044608">
    <property type="entry name" value="Ect1/PCYT2"/>
</dbReference>
<keyword evidence="4" id="KW-0808">Transferase</keyword>
<evidence type="ECO:0000256" key="8">
    <source>
        <dbReference type="ARBA" id="ARBA00023264"/>
    </source>
</evidence>
<evidence type="ECO:0000259" key="15">
    <source>
        <dbReference type="Pfam" id="PF01467"/>
    </source>
</evidence>
<accession>A0A9P1CC84</accession>
<feature type="region of interest" description="Disordered" evidence="13">
    <location>
        <begin position="1003"/>
        <end position="1022"/>
    </location>
</feature>
<evidence type="ECO:0000256" key="10">
    <source>
        <dbReference type="ARBA" id="ARBA00024221"/>
    </source>
</evidence>
<feature type="transmembrane region" description="Helical" evidence="14">
    <location>
        <begin position="126"/>
        <end position="147"/>
    </location>
</feature>
<evidence type="ECO:0000256" key="14">
    <source>
        <dbReference type="SAM" id="Phobius"/>
    </source>
</evidence>
<dbReference type="OrthoDB" id="40021at2759"/>
<evidence type="ECO:0000256" key="12">
    <source>
        <dbReference type="SAM" id="Coils"/>
    </source>
</evidence>
<dbReference type="InterPro" id="IPR014729">
    <property type="entry name" value="Rossmann-like_a/b/a_fold"/>
</dbReference>
<sequence length="1022" mass="110914">MKPMRDTTRSPPAPLAPVEPAPATDRTDAPLVAAAPAAAAAPSTAAKEMPKMDCSMAGLAAFSFKVVELCGLPSPPGGWLGPFGFFRLVTYAFLLMSVLAVFLGIMAATGQPFNGVPIIGGQPDGFATFAALLLCFGAVVSAGAAYAHEGLEQEVSAMAKQNEIFRTKNEMLASQLDELSGVRQKLEAVQQKMGENLQQFEDTLQELHTVSCAELLQMMLEAFMNADLAGVKDCRLTGDEVDALFDVCEASLKDSAPDFDLDALINAVSETGIGICNLRFLANAAVAGCDKVPGRSTAMLTLVMFSAHPEKYEHEMAIALRSVLDMEEDDIAALLKEKMTKANAKDHGRIHGKELMDVSRMVMSANMDGDTKVPRDKPKVPEAPRNSRGEDVKNSDSSSGGEEAEIGRCHNAGAGFWRLQKGRELENLGTWEVDSGKSCASRVAVLRENTALRENVAWLLSEAIQLAELFDDGALVSHDVFLGARVVTSNICRLRIEQSESSKLRSFDCDFNAWKKSSPSGGEAGRELLDPVQTLRAFKSSLFLGSQLTSVGFDSKGSSCSTMRPAGELGEAKRVGLLLDQEVKDGSVSVFLDGEQVGSTAIPHLCGKALFPTVTFQNVTLAVDFHTPGPERCRAFGSILEEHHARSSRAVSTSRCGSGRVVVYRPHGFKLASAAAFVTGRAGNAEVIRLHISNEDGMDRYLAEWQQASKDAYWQRKSGKTVLSVLICHSDDHHEAPASENFRVFRGMNTEVSLPAGSFCAERAAIARAASDFVHSGDISTIATLDPTDKMNPLWPCEVCQSWLSKLKQQNENIAVIAFQSIECRQFAVRLNDKLLEPPAMLPSPNEALSGSPLLDLVELAEGTSEYPWDCKEVVYVDGAWNFLHAGHQRILKEAKARGSHVLVGVHSDHTLNEVFGSKSHEDFATRVGRIIQNRNVSFVLRDAPWRISKELIDVLCIKKVVSGSISKVDDGGKVQNEEDEEPYRVAKDFGIFEMVESSDLITEESHANNTRKSLESRPTPC</sequence>
<name>A0A9P1CC84_9DINO</name>
<dbReference type="Gene3D" id="3.40.50.620">
    <property type="entry name" value="HUPs"/>
    <property type="match status" value="1"/>
</dbReference>
<evidence type="ECO:0000256" key="13">
    <source>
        <dbReference type="SAM" id="MobiDB-lite"/>
    </source>
</evidence>
<evidence type="ECO:0000313" key="19">
    <source>
        <dbReference type="Proteomes" id="UP001152797"/>
    </source>
</evidence>
<dbReference type="EC" id="2.7.7.14" evidence="10"/>
<keyword evidence="5 18" id="KW-0548">Nucleotidyltransferase</keyword>
<gene>
    <name evidence="16" type="ORF">C1SCF055_LOCUS16591</name>
</gene>
<organism evidence="16">
    <name type="scientific">Cladocopium goreaui</name>
    <dbReference type="NCBI Taxonomy" id="2562237"/>
    <lineage>
        <taxon>Eukaryota</taxon>
        <taxon>Sar</taxon>
        <taxon>Alveolata</taxon>
        <taxon>Dinophyceae</taxon>
        <taxon>Suessiales</taxon>
        <taxon>Symbiodiniaceae</taxon>
        <taxon>Cladocopium</taxon>
    </lineage>
</organism>
<dbReference type="PANTHER" id="PTHR45780">
    <property type="entry name" value="ETHANOLAMINE-PHOSPHATE CYTIDYLYLTRANSFERASE"/>
    <property type="match status" value="1"/>
</dbReference>
<keyword evidence="8" id="KW-1208">Phospholipid metabolism</keyword>
<keyword evidence="14" id="KW-0472">Membrane</keyword>
<dbReference type="EMBL" id="CAMXCT030001380">
    <property type="protein sequence ID" value="CAL4776834.1"/>
    <property type="molecule type" value="Genomic_DNA"/>
</dbReference>
<dbReference type="InterPro" id="IPR004821">
    <property type="entry name" value="Cyt_trans-like"/>
</dbReference>
<dbReference type="Proteomes" id="UP001152797">
    <property type="component" value="Unassembled WGS sequence"/>
</dbReference>
<dbReference type="InterPro" id="IPR016193">
    <property type="entry name" value="Cytidine_deaminase-like"/>
</dbReference>
<keyword evidence="19" id="KW-1185">Reference proteome</keyword>
<reference evidence="17" key="2">
    <citation type="submission" date="2024-04" db="EMBL/GenBank/DDBJ databases">
        <authorList>
            <person name="Chen Y."/>
            <person name="Shah S."/>
            <person name="Dougan E. K."/>
            <person name="Thang M."/>
            <person name="Chan C."/>
        </authorList>
    </citation>
    <scope>NUCLEOTIDE SEQUENCE [LARGE SCALE GENOMIC DNA]</scope>
</reference>
<comment type="similarity">
    <text evidence="2">Belongs to the cytidylyltransferase family.</text>
</comment>
<evidence type="ECO:0000256" key="5">
    <source>
        <dbReference type="ARBA" id="ARBA00022695"/>
    </source>
</evidence>
<dbReference type="PANTHER" id="PTHR45780:SF2">
    <property type="entry name" value="ETHANOLAMINE-PHOSPHATE CYTIDYLYLTRANSFERASE"/>
    <property type="match status" value="1"/>
</dbReference>
<evidence type="ECO:0000313" key="16">
    <source>
        <dbReference type="EMBL" id="CAI3989522.1"/>
    </source>
</evidence>
<evidence type="ECO:0000256" key="2">
    <source>
        <dbReference type="ARBA" id="ARBA00010101"/>
    </source>
</evidence>
<dbReference type="Gene3D" id="3.40.140.10">
    <property type="entry name" value="Cytidine Deaminase, domain 2"/>
    <property type="match status" value="1"/>
</dbReference>
<dbReference type="GO" id="GO:0005737">
    <property type="term" value="C:cytoplasm"/>
    <property type="evidence" value="ECO:0007669"/>
    <property type="project" value="TreeGrafter"/>
</dbReference>
<keyword evidence="12" id="KW-0175">Coiled coil</keyword>
<proteinExistence type="inferred from homology"/>
<dbReference type="EMBL" id="CAMXCT020001380">
    <property type="protein sequence ID" value="CAL1142897.1"/>
    <property type="molecule type" value="Genomic_DNA"/>
</dbReference>
<comment type="caution">
    <text evidence="16">The sequence shown here is derived from an EMBL/GenBank/DDBJ whole genome shotgun (WGS) entry which is preliminary data.</text>
</comment>
<evidence type="ECO:0000256" key="4">
    <source>
        <dbReference type="ARBA" id="ARBA00022679"/>
    </source>
</evidence>
<dbReference type="SUPFAM" id="SSF53927">
    <property type="entry name" value="Cytidine deaminase-like"/>
    <property type="match status" value="1"/>
</dbReference>
<dbReference type="NCBIfam" id="TIGR00125">
    <property type="entry name" value="cyt_tran_rel"/>
    <property type="match status" value="1"/>
</dbReference>
<comment type="pathway">
    <text evidence="9">Phospholipid metabolism; phosphatidylethanolamine biosynthesis; phosphatidylethanolamine from ethanolamine: step 2/3.</text>
</comment>
<feature type="compositionally biased region" description="Pro residues" evidence="13">
    <location>
        <begin position="11"/>
        <end position="20"/>
    </location>
</feature>
<dbReference type="EMBL" id="CAMXCT010001380">
    <property type="protein sequence ID" value="CAI3989522.1"/>
    <property type="molecule type" value="Genomic_DNA"/>
</dbReference>
<feature type="transmembrane region" description="Helical" evidence="14">
    <location>
        <begin position="85"/>
        <end position="105"/>
    </location>
</feature>
<comment type="pathway">
    <text evidence="1">Lipid metabolism.</text>
</comment>
<keyword evidence="6" id="KW-0443">Lipid metabolism</keyword>
<evidence type="ECO:0000256" key="1">
    <source>
        <dbReference type="ARBA" id="ARBA00005189"/>
    </source>
</evidence>
<keyword evidence="7" id="KW-0594">Phospholipid biosynthesis</keyword>
<feature type="domain" description="Cytidyltransferase-like" evidence="15">
    <location>
        <begin position="877"/>
        <end position="970"/>
    </location>
</feature>
<evidence type="ECO:0000256" key="6">
    <source>
        <dbReference type="ARBA" id="ARBA00023098"/>
    </source>
</evidence>
<feature type="region of interest" description="Disordered" evidence="13">
    <location>
        <begin position="1"/>
        <end position="27"/>
    </location>
</feature>
<feature type="coiled-coil region" evidence="12">
    <location>
        <begin position="172"/>
        <end position="203"/>
    </location>
</feature>
<keyword evidence="14" id="KW-1133">Transmembrane helix</keyword>
<protein>
    <recommendedName>
        <fullName evidence="10">ethanolamine-phosphate cytidylyltransferase</fullName>
        <ecNumber evidence="10">2.7.7.14</ecNumber>
    </recommendedName>
    <alternativeName>
        <fullName evidence="11">CTP:phosphoethanolamine cytidylyltransferase</fullName>
    </alternativeName>
</protein>
<evidence type="ECO:0000256" key="9">
    <source>
        <dbReference type="ARBA" id="ARBA00024191"/>
    </source>
</evidence>
<evidence type="ECO:0000313" key="17">
    <source>
        <dbReference type="EMBL" id="CAL1142897.1"/>
    </source>
</evidence>
<reference evidence="16" key="1">
    <citation type="submission" date="2022-10" db="EMBL/GenBank/DDBJ databases">
        <authorList>
            <person name="Chen Y."/>
            <person name="Dougan E. K."/>
            <person name="Chan C."/>
            <person name="Rhodes N."/>
            <person name="Thang M."/>
        </authorList>
    </citation>
    <scope>NUCLEOTIDE SEQUENCE</scope>
</reference>
<feature type="compositionally biased region" description="Basic and acidic residues" evidence="13">
    <location>
        <begin position="369"/>
        <end position="394"/>
    </location>
</feature>
<keyword evidence="3" id="KW-0444">Lipid biosynthesis</keyword>
<dbReference type="Pfam" id="PF14421">
    <property type="entry name" value="LmjF365940-deam"/>
    <property type="match status" value="1"/>
</dbReference>
<dbReference type="SUPFAM" id="SSF52374">
    <property type="entry name" value="Nucleotidylyl transferase"/>
    <property type="match status" value="1"/>
</dbReference>
<evidence type="ECO:0000256" key="3">
    <source>
        <dbReference type="ARBA" id="ARBA00022516"/>
    </source>
</evidence>
<dbReference type="Pfam" id="PF01467">
    <property type="entry name" value="CTP_transf_like"/>
    <property type="match status" value="1"/>
</dbReference>
<dbReference type="GO" id="GO:0004306">
    <property type="term" value="F:ethanolamine-phosphate cytidylyltransferase activity"/>
    <property type="evidence" value="ECO:0007669"/>
    <property type="project" value="UniProtKB-EC"/>
</dbReference>
<feature type="region of interest" description="Disordered" evidence="13">
    <location>
        <begin position="367"/>
        <end position="405"/>
    </location>
</feature>
<dbReference type="GO" id="GO:0006646">
    <property type="term" value="P:phosphatidylethanolamine biosynthetic process"/>
    <property type="evidence" value="ECO:0007669"/>
    <property type="project" value="InterPro"/>
</dbReference>
<keyword evidence="14" id="KW-0812">Transmembrane</keyword>
<dbReference type="InterPro" id="IPR032723">
    <property type="entry name" value="Deaminase_LmjF365940"/>
</dbReference>
<evidence type="ECO:0000313" key="18">
    <source>
        <dbReference type="EMBL" id="CAL4776834.1"/>
    </source>
</evidence>